<keyword evidence="5" id="KW-0804">Transcription</keyword>
<evidence type="ECO:0000256" key="6">
    <source>
        <dbReference type="ARBA" id="ARBA00023242"/>
    </source>
</evidence>
<dbReference type="OrthoDB" id="5065855at2759"/>
<dbReference type="PROSITE" id="PS50811">
    <property type="entry name" value="WRKY"/>
    <property type="match status" value="2"/>
</dbReference>
<reference evidence="9" key="1">
    <citation type="submission" date="2022-05" db="EMBL/GenBank/DDBJ databases">
        <title>The Musa troglodytarum L. genome provides insights into the mechanism of non-climacteric behaviour and enrichment of carotenoids.</title>
        <authorList>
            <person name="Wang J."/>
        </authorList>
    </citation>
    <scope>NUCLEOTIDE SEQUENCE</scope>
    <source>
        <tissue evidence="9">Leaf</tissue>
    </source>
</reference>
<feature type="region of interest" description="Disordered" evidence="7">
    <location>
        <begin position="31"/>
        <end position="59"/>
    </location>
</feature>
<feature type="compositionally biased region" description="Basic and acidic residues" evidence="7">
    <location>
        <begin position="301"/>
        <end position="310"/>
    </location>
</feature>
<keyword evidence="10" id="KW-1185">Reference proteome</keyword>
<feature type="compositionally biased region" description="Basic and acidic residues" evidence="7">
    <location>
        <begin position="183"/>
        <end position="194"/>
    </location>
</feature>
<dbReference type="EMBL" id="CP097510">
    <property type="protein sequence ID" value="URE23885.1"/>
    <property type="molecule type" value="Genomic_DNA"/>
</dbReference>
<dbReference type="Proteomes" id="UP001055439">
    <property type="component" value="Chromosome 8"/>
</dbReference>
<dbReference type="InterPro" id="IPR036576">
    <property type="entry name" value="WRKY_dom_sf"/>
</dbReference>
<evidence type="ECO:0000259" key="8">
    <source>
        <dbReference type="PROSITE" id="PS50811"/>
    </source>
</evidence>
<feature type="compositionally biased region" description="Polar residues" evidence="7">
    <location>
        <begin position="123"/>
        <end position="132"/>
    </location>
</feature>
<keyword evidence="6" id="KW-0539">Nucleus</keyword>
<proteinExistence type="predicted"/>
<evidence type="ECO:0000256" key="5">
    <source>
        <dbReference type="ARBA" id="ARBA00023163"/>
    </source>
</evidence>
<feature type="domain" description="WRKY" evidence="8">
    <location>
        <begin position="202"/>
        <end position="266"/>
    </location>
</feature>
<evidence type="ECO:0000256" key="1">
    <source>
        <dbReference type="ARBA" id="ARBA00004123"/>
    </source>
</evidence>
<dbReference type="FunFam" id="2.20.25.80:FF:000001">
    <property type="entry name" value="WRKY transcription factor 33"/>
    <property type="match status" value="1"/>
</dbReference>
<keyword evidence="4" id="KW-0238">DNA-binding</keyword>
<dbReference type="SMART" id="SM00774">
    <property type="entry name" value="WRKY"/>
    <property type="match status" value="2"/>
</dbReference>
<name>A0A9E7KQQ6_9LILI</name>
<feature type="region of interest" description="Disordered" evidence="7">
    <location>
        <begin position="181"/>
        <end position="206"/>
    </location>
</feature>
<dbReference type="GO" id="GO:0003700">
    <property type="term" value="F:DNA-binding transcription factor activity"/>
    <property type="evidence" value="ECO:0007669"/>
    <property type="project" value="InterPro"/>
</dbReference>
<gene>
    <name evidence="9" type="ORF">MUK42_26387</name>
</gene>
<dbReference type="InterPro" id="IPR044810">
    <property type="entry name" value="WRKY_plant"/>
</dbReference>
<dbReference type="Gene3D" id="2.20.25.80">
    <property type="entry name" value="WRKY domain"/>
    <property type="match status" value="2"/>
</dbReference>
<evidence type="ECO:0000256" key="3">
    <source>
        <dbReference type="ARBA" id="ARBA00023015"/>
    </source>
</evidence>
<feature type="region of interest" description="Disordered" evidence="7">
    <location>
        <begin position="256"/>
        <end position="316"/>
    </location>
</feature>
<dbReference type="InterPro" id="IPR003657">
    <property type="entry name" value="WRKY_dom"/>
</dbReference>
<feature type="domain" description="WRKY" evidence="8">
    <location>
        <begin position="375"/>
        <end position="440"/>
    </location>
</feature>
<evidence type="ECO:0000313" key="9">
    <source>
        <dbReference type="EMBL" id="URE23885.1"/>
    </source>
</evidence>
<comment type="subcellular location">
    <subcellularLocation>
        <location evidence="1">Nucleus</location>
    </subcellularLocation>
</comment>
<dbReference type="PANTHER" id="PTHR31221:SF1">
    <property type="entry name" value="WRKY TRANSCRIPTION FACTOR 33-RELATED"/>
    <property type="match status" value="1"/>
</dbReference>
<dbReference type="FunFam" id="2.20.25.80:FF:000006">
    <property type="entry name" value="WRKY transcription factor"/>
    <property type="match status" value="1"/>
</dbReference>
<sequence length="512" mass="55145">MSSSPSSSMGTSATLKPPAFAFSELLAGADGDGGRDFSVPGGDSVPNFKSAPPPSLAISRPPLSPSSSFAIPAGLNPALFLDSPLLFSSSNQILPSPTTGTLQALNRGISSANHRQGNKDETTACSDVSDQTNTEPQNFQTASFQACASAIAVEGAFEISSTIKVEAVAPNSIEIPTFQPELGAHHGQTDHDRSCQPPPTLEEQRKVDDGCHWRQYGEKQVKGSENPRSYYKCTYPSCPRKKQVERSSDGQITGIVYKGTHSHPKPRQSTARHSAAVPAIQDAAPPEASEASFGDNSIDFSSRRSDRGGEDLDETEPDAKRWYACDVSDRILSRNHDNERMTSSSFRKTEGDHEQPSAPGGRAAREPRVAVQTQSDVDVLDDGYRWRKYGQKVVKGNPNPRSYYKCTTTGCPVRKHVERASQDPRSVITTYEGKHNHDVPAARGSGSHLQSRPRPEDNGTAAAVRPSVMAGHADQIAASDAFGAASGVYVSGYRSSAYSFISQQQQQMGWKF</sequence>
<evidence type="ECO:0000256" key="2">
    <source>
        <dbReference type="ARBA" id="ARBA00022737"/>
    </source>
</evidence>
<dbReference type="GO" id="GO:0043565">
    <property type="term" value="F:sequence-specific DNA binding"/>
    <property type="evidence" value="ECO:0007669"/>
    <property type="project" value="InterPro"/>
</dbReference>
<keyword evidence="3" id="KW-0805">Transcription regulation</keyword>
<organism evidence="9 10">
    <name type="scientific">Musa troglodytarum</name>
    <name type="common">fe'i banana</name>
    <dbReference type="NCBI Taxonomy" id="320322"/>
    <lineage>
        <taxon>Eukaryota</taxon>
        <taxon>Viridiplantae</taxon>
        <taxon>Streptophyta</taxon>
        <taxon>Embryophyta</taxon>
        <taxon>Tracheophyta</taxon>
        <taxon>Spermatophyta</taxon>
        <taxon>Magnoliopsida</taxon>
        <taxon>Liliopsida</taxon>
        <taxon>Zingiberales</taxon>
        <taxon>Musaceae</taxon>
        <taxon>Musa</taxon>
    </lineage>
</organism>
<feature type="region of interest" description="Disordered" evidence="7">
    <location>
        <begin position="434"/>
        <end position="461"/>
    </location>
</feature>
<evidence type="ECO:0000256" key="7">
    <source>
        <dbReference type="SAM" id="MobiDB-lite"/>
    </source>
</evidence>
<dbReference type="PANTHER" id="PTHR31221">
    <property type="entry name" value="WRKY TRANSCRIPTION FACTOR PROTEIN 1-RELATED"/>
    <property type="match status" value="1"/>
</dbReference>
<dbReference type="Pfam" id="PF03106">
    <property type="entry name" value="WRKY"/>
    <property type="match status" value="2"/>
</dbReference>
<protein>
    <recommendedName>
        <fullName evidence="8">WRKY domain-containing protein</fullName>
    </recommendedName>
</protein>
<dbReference type="AlphaFoldDB" id="A0A9E7KQQ6"/>
<accession>A0A9E7KQQ6</accession>
<dbReference type="SUPFAM" id="SSF118290">
    <property type="entry name" value="WRKY DNA-binding domain"/>
    <property type="match status" value="2"/>
</dbReference>
<evidence type="ECO:0000256" key="4">
    <source>
        <dbReference type="ARBA" id="ARBA00023125"/>
    </source>
</evidence>
<dbReference type="GO" id="GO:0005634">
    <property type="term" value="C:nucleus"/>
    <property type="evidence" value="ECO:0007669"/>
    <property type="project" value="UniProtKB-SubCell"/>
</dbReference>
<feature type="region of interest" description="Disordered" evidence="7">
    <location>
        <begin position="334"/>
        <end position="373"/>
    </location>
</feature>
<evidence type="ECO:0000313" key="10">
    <source>
        <dbReference type="Proteomes" id="UP001055439"/>
    </source>
</evidence>
<keyword evidence="2" id="KW-0677">Repeat</keyword>
<feature type="region of interest" description="Disordered" evidence="7">
    <location>
        <begin position="112"/>
        <end position="132"/>
    </location>
</feature>